<organism evidence="7 8">
    <name type="scientific">Muraenolepis orangiensis</name>
    <name type="common">Patagonian moray cod</name>
    <dbReference type="NCBI Taxonomy" id="630683"/>
    <lineage>
        <taxon>Eukaryota</taxon>
        <taxon>Metazoa</taxon>
        <taxon>Chordata</taxon>
        <taxon>Craniata</taxon>
        <taxon>Vertebrata</taxon>
        <taxon>Euteleostomi</taxon>
        <taxon>Actinopterygii</taxon>
        <taxon>Neopterygii</taxon>
        <taxon>Teleostei</taxon>
        <taxon>Neoteleostei</taxon>
        <taxon>Acanthomorphata</taxon>
        <taxon>Zeiogadaria</taxon>
        <taxon>Gadariae</taxon>
        <taxon>Gadiformes</taxon>
        <taxon>Muraenolepidoidei</taxon>
        <taxon>Muraenolepididae</taxon>
        <taxon>Muraenolepis</taxon>
    </lineage>
</organism>
<name>A0A9Q0E3A3_9TELE</name>
<feature type="compositionally biased region" description="Gly residues" evidence="5">
    <location>
        <begin position="141"/>
        <end position="153"/>
    </location>
</feature>
<dbReference type="FunFam" id="3.30.40.10:FF:000077">
    <property type="entry name" value="E3 ubiquitin-protein ligase SH3RF1 isoform X1"/>
    <property type="match status" value="1"/>
</dbReference>
<dbReference type="PANTHER" id="PTHR25462">
    <property type="entry name" value="BONUS, ISOFORM C-RELATED"/>
    <property type="match status" value="1"/>
</dbReference>
<keyword evidence="2 4" id="KW-0863">Zinc-finger</keyword>
<dbReference type="PROSITE" id="PS50089">
    <property type="entry name" value="ZF_RING_2"/>
    <property type="match status" value="1"/>
</dbReference>
<proteinExistence type="predicted"/>
<dbReference type="InterPro" id="IPR013083">
    <property type="entry name" value="Znf_RING/FYVE/PHD"/>
</dbReference>
<evidence type="ECO:0000256" key="2">
    <source>
        <dbReference type="ARBA" id="ARBA00022771"/>
    </source>
</evidence>
<protein>
    <recommendedName>
        <fullName evidence="6">RING-type domain-containing protein</fullName>
    </recommendedName>
</protein>
<dbReference type="InterPro" id="IPR017907">
    <property type="entry name" value="Znf_RING_CS"/>
</dbReference>
<dbReference type="Pfam" id="PF13445">
    <property type="entry name" value="zf-RING_UBOX"/>
    <property type="match status" value="1"/>
</dbReference>
<dbReference type="Proteomes" id="UP001148018">
    <property type="component" value="Unassembled WGS sequence"/>
</dbReference>
<dbReference type="PROSITE" id="PS00518">
    <property type="entry name" value="ZF_RING_1"/>
    <property type="match status" value="1"/>
</dbReference>
<dbReference type="EMBL" id="JANIIK010000048">
    <property type="protein sequence ID" value="KAJ3599820.1"/>
    <property type="molecule type" value="Genomic_DNA"/>
</dbReference>
<evidence type="ECO:0000259" key="6">
    <source>
        <dbReference type="PROSITE" id="PS50089"/>
    </source>
</evidence>
<dbReference type="AlphaFoldDB" id="A0A9Q0E3A3"/>
<keyword evidence="8" id="KW-1185">Reference proteome</keyword>
<gene>
    <name evidence="7" type="ORF">NHX12_033774</name>
</gene>
<keyword evidence="3" id="KW-0862">Zinc</keyword>
<evidence type="ECO:0000256" key="5">
    <source>
        <dbReference type="SAM" id="MobiDB-lite"/>
    </source>
</evidence>
<evidence type="ECO:0000313" key="7">
    <source>
        <dbReference type="EMBL" id="KAJ3599820.1"/>
    </source>
</evidence>
<evidence type="ECO:0000256" key="3">
    <source>
        <dbReference type="ARBA" id="ARBA00022833"/>
    </source>
</evidence>
<comment type="caution">
    <text evidence="7">The sequence shown here is derived from an EMBL/GenBank/DDBJ whole genome shotgun (WGS) entry which is preliminary data.</text>
</comment>
<dbReference type="InterPro" id="IPR047153">
    <property type="entry name" value="TRIM45/56/19-like"/>
</dbReference>
<dbReference type="Gene3D" id="3.30.40.10">
    <property type="entry name" value="Zinc/RING finger domain, C3HC4 (zinc finger)"/>
    <property type="match status" value="1"/>
</dbReference>
<evidence type="ECO:0000256" key="4">
    <source>
        <dbReference type="PROSITE-ProRule" id="PRU00175"/>
    </source>
</evidence>
<feature type="compositionally biased region" description="Pro residues" evidence="5">
    <location>
        <begin position="86"/>
        <end position="96"/>
    </location>
</feature>
<dbReference type="InterPro" id="IPR027370">
    <property type="entry name" value="Znf-RING_euk"/>
</dbReference>
<feature type="compositionally biased region" description="Polar residues" evidence="5">
    <location>
        <begin position="119"/>
        <end position="131"/>
    </location>
</feature>
<feature type="domain" description="RING-type" evidence="6">
    <location>
        <begin position="12"/>
        <end position="53"/>
    </location>
</feature>
<dbReference type="PANTHER" id="PTHR25462:SF296">
    <property type="entry name" value="MEIOTIC P26, ISOFORM F"/>
    <property type="match status" value="1"/>
</dbReference>
<feature type="region of interest" description="Disordered" evidence="5">
    <location>
        <begin position="79"/>
        <end position="171"/>
    </location>
</feature>
<dbReference type="SMART" id="SM00184">
    <property type="entry name" value="RING"/>
    <property type="match status" value="1"/>
</dbReference>
<sequence>MDEWVLLDLLECPVCLERLDASAKVLPCQHTFCRRCLQSIVGSRGELRCPECRTLVDSPVDQLPSNILLVRLLDGIKQRPRARPGVPGPSGAPPPVSNGTAGPRPPAVGPGREPGPSAAQPQRTQTKSTVVRVSLLSVGPSGAGGQTECGGGLTEVPDIMGEAPHSSPSDT</sequence>
<keyword evidence="1" id="KW-0479">Metal-binding</keyword>
<dbReference type="InterPro" id="IPR001841">
    <property type="entry name" value="Znf_RING"/>
</dbReference>
<accession>A0A9Q0E3A3</accession>
<dbReference type="OrthoDB" id="2163411at2759"/>
<evidence type="ECO:0000313" key="8">
    <source>
        <dbReference type="Proteomes" id="UP001148018"/>
    </source>
</evidence>
<dbReference type="SUPFAM" id="SSF57850">
    <property type="entry name" value="RING/U-box"/>
    <property type="match status" value="1"/>
</dbReference>
<dbReference type="GO" id="GO:0005654">
    <property type="term" value="C:nucleoplasm"/>
    <property type="evidence" value="ECO:0007669"/>
    <property type="project" value="TreeGrafter"/>
</dbReference>
<dbReference type="GO" id="GO:0008270">
    <property type="term" value="F:zinc ion binding"/>
    <property type="evidence" value="ECO:0007669"/>
    <property type="project" value="UniProtKB-KW"/>
</dbReference>
<evidence type="ECO:0000256" key="1">
    <source>
        <dbReference type="ARBA" id="ARBA00022723"/>
    </source>
</evidence>
<reference evidence="7" key="1">
    <citation type="submission" date="2022-07" db="EMBL/GenBank/DDBJ databases">
        <title>Chromosome-level genome of Muraenolepis orangiensis.</title>
        <authorList>
            <person name="Kim J."/>
        </authorList>
    </citation>
    <scope>NUCLEOTIDE SEQUENCE</scope>
    <source>
        <strain evidence="7">KU_S4_2022</strain>
        <tissue evidence="7">Muscle</tissue>
    </source>
</reference>
<dbReference type="GO" id="GO:0061630">
    <property type="term" value="F:ubiquitin protein ligase activity"/>
    <property type="evidence" value="ECO:0007669"/>
    <property type="project" value="TreeGrafter"/>
</dbReference>